<dbReference type="OrthoDB" id="6224622at2759"/>
<proteinExistence type="predicted"/>
<dbReference type="WBParaSite" id="MCU_006957-RA">
    <property type="protein sequence ID" value="MCU_006957-RA"/>
    <property type="gene ID" value="MCU_006957"/>
</dbReference>
<protein>
    <submittedName>
        <fullName evidence="4">C-type lectin domain-containing protein</fullName>
    </submittedName>
</protein>
<evidence type="ECO:0000256" key="1">
    <source>
        <dbReference type="SAM" id="SignalP"/>
    </source>
</evidence>
<organism evidence="4">
    <name type="scientific">Mesocestoides corti</name>
    <name type="common">Flatworm</name>
    <dbReference type="NCBI Taxonomy" id="53468"/>
    <lineage>
        <taxon>Eukaryota</taxon>
        <taxon>Metazoa</taxon>
        <taxon>Spiralia</taxon>
        <taxon>Lophotrochozoa</taxon>
        <taxon>Platyhelminthes</taxon>
        <taxon>Cestoda</taxon>
        <taxon>Eucestoda</taxon>
        <taxon>Cyclophyllidea</taxon>
        <taxon>Mesocestoididae</taxon>
        <taxon>Mesocestoides</taxon>
    </lineage>
</organism>
<reference evidence="4" key="2">
    <citation type="submission" date="2019-11" db="UniProtKB">
        <authorList>
            <consortium name="WormBaseParasite"/>
        </authorList>
    </citation>
    <scope>IDENTIFICATION</scope>
</reference>
<evidence type="ECO:0000313" key="4">
    <source>
        <dbReference type="WBParaSite" id="MCU_006957-RA"/>
    </source>
</evidence>
<dbReference type="EMBL" id="UXSR01000235">
    <property type="protein sequence ID" value="VDD75727.1"/>
    <property type="molecule type" value="Genomic_DNA"/>
</dbReference>
<feature type="signal peptide" evidence="1">
    <location>
        <begin position="1"/>
        <end position="23"/>
    </location>
</feature>
<evidence type="ECO:0000313" key="2">
    <source>
        <dbReference type="EMBL" id="VDD75727.1"/>
    </source>
</evidence>
<evidence type="ECO:0000313" key="3">
    <source>
        <dbReference type="Proteomes" id="UP000267029"/>
    </source>
</evidence>
<sequence>MGVARLRTLFVLLLAVCHNAKEAVNPSGPEYEGQSGQFTYAIFASVGVSHSKARELCSAYYPRGKLAWLGDIGLPPIRAIIDQALAFHYMNFNNFFWIDGILQDANCKPQSRSCLWKPRTNSLVPRGSSKVFKHVDTACHRSRRDVSNETTTDRKFWPVLIPNTNAELGSDEAFVFAASPGYVKAGFVCAHAGGYDGCPFGFTEMTITRVPSALVPTLVTTSDLCIV</sequence>
<gene>
    <name evidence="2" type="ORF">MCOS_LOCUS1730</name>
</gene>
<reference evidence="2 3" key="1">
    <citation type="submission" date="2018-10" db="EMBL/GenBank/DDBJ databases">
        <authorList>
            <consortium name="Pathogen Informatics"/>
        </authorList>
    </citation>
    <scope>NUCLEOTIDE SEQUENCE [LARGE SCALE GENOMIC DNA]</scope>
</reference>
<keyword evidence="1" id="KW-0732">Signal</keyword>
<keyword evidence="3" id="KW-1185">Reference proteome</keyword>
<feature type="chain" id="PRO_5043132240" evidence="1">
    <location>
        <begin position="24"/>
        <end position="227"/>
    </location>
</feature>
<dbReference type="AlphaFoldDB" id="A0A0R3U4Y0"/>
<name>A0A0R3U4Y0_MESCO</name>
<accession>A0A0R3U4Y0</accession>
<dbReference type="Proteomes" id="UP000267029">
    <property type="component" value="Unassembled WGS sequence"/>
</dbReference>